<protein>
    <submittedName>
        <fullName evidence="1">Uncharacterized protein</fullName>
    </submittedName>
</protein>
<name>A0A2H3AVQ9_9AGAR</name>
<sequence length="65" mass="7352">MLLNAHEKIFKLSKTVKDPSPRRRCQRTVSMEYTLVLDGDNVSDMRPLGEVSSITLGAVCSRIRM</sequence>
<dbReference type="Proteomes" id="UP000218334">
    <property type="component" value="Unassembled WGS sequence"/>
</dbReference>
<dbReference type="AlphaFoldDB" id="A0A2H3AVQ9"/>
<gene>
    <name evidence="1" type="ORF">ARMSODRAFT_967303</name>
</gene>
<organism evidence="1 2">
    <name type="scientific">Armillaria solidipes</name>
    <dbReference type="NCBI Taxonomy" id="1076256"/>
    <lineage>
        <taxon>Eukaryota</taxon>
        <taxon>Fungi</taxon>
        <taxon>Dikarya</taxon>
        <taxon>Basidiomycota</taxon>
        <taxon>Agaricomycotina</taxon>
        <taxon>Agaricomycetes</taxon>
        <taxon>Agaricomycetidae</taxon>
        <taxon>Agaricales</taxon>
        <taxon>Marasmiineae</taxon>
        <taxon>Physalacriaceae</taxon>
        <taxon>Armillaria</taxon>
    </lineage>
</organism>
<keyword evidence="2" id="KW-1185">Reference proteome</keyword>
<evidence type="ECO:0000313" key="2">
    <source>
        <dbReference type="Proteomes" id="UP000218334"/>
    </source>
</evidence>
<accession>A0A2H3AVQ9</accession>
<reference evidence="2" key="1">
    <citation type="journal article" date="2017" name="Nat. Ecol. Evol.">
        <title>Genome expansion and lineage-specific genetic innovations in the forest pathogenic fungi Armillaria.</title>
        <authorList>
            <person name="Sipos G."/>
            <person name="Prasanna A.N."/>
            <person name="Walter M.C."/>
            <person name="O'Connor E."/>
            <person name="Balint B."/>
            <person name="Krizsan K."/>
            <person name="Kiss B."/>
            <person name="Hess J."/>
            <person name="Varga T."/>
            <person name="Slot J."/>
            <person name="Riley R."/>
            <person name="Boka B."/>
            <person name="Rigling D."/>
            <person name="Barry K."/>
            <person name="Lee J."/>
            <person name="Mihaltcheva S."/>
            <person name="LaButti K."/>
            <person name="Lipzen A."/>
            <person name="Waldron R."/>
            <person name="Moloney N.M."/>
            <person name="Sperisen C."/>
            <person name="Kredics L."/>
            <person name="Vagvoelgyi C."/>
            <person name="Patrignani A."/>
            <person name="Fitzpatrick D."/>
            <person name="Nagy I."/>
            <person name="Doyle S."/>
            <person name="Anderson J.B."/>
            <person name="Grigoriev I.V."/>
            <person name="Gueldener U."/>
            <person name="Muensterkoetter M."/>
            <person name="Nagy L.G."/>
        </authorList>
    </citation>
    <scope>NUCLEOTIDE SEQUENCE [LARGE SCALE GENOMIC DNA]</scope>
    <source>
        <strain evidence="2">28-4</strain>
    </source>
</reference>
<dbReference type="EMBL" id="KZ293517">
    <property type="protein sequence ID" value="PBK58962.1"/>
    <property type="molecule type" value="Genomic_DNA"/>
</dbReference>
<proteinExistence type="predicted"/>
<evidence type="ECO:0000313" key="1">
    <source>
        <dbReference type="EMBL" id="PBK58962.1"/>
    </source>
</evidence>
<feature type="non-terminal residue" evidence="1">
    <location>
        <position position="65"/>
    </location>
</feature>